<dbReference type="PROSITE" id="PS00138">
    <property type="entry name" value="SUBTILASE_SER"/>
    <property type="match status" value="1"/>
</dbReference>
<dbReference type="PANTHER" id="PTHR14218:SF15">
    <property type="entry name" value="TRIPEPTIDYL-PEPTIDASE 1"/>
    <property type="match status" value="1"/>
</dbReference>
<evidence type="ECO:0000256" key="1">
    <source>
        <dbReference type="ARBA" id="ARBA00022670"/>
    </source>
</evidence>
<evidence type="ECO:0000259" key="9">
    <source>
        <dbReference type="PROSITE" id="PS51695"/>
    </source>
</evidence>
<dbReference type="GO" id="GO:0008240">
    <property type="term" value="F:tripeptidyl-peptidase activity"/>
    <property type="evidence" value="ECO:0007669"/>
    <property type="project" value="TreeGrafter"/>
</dbReference>
<dbReference type="InterPro" id="IPR036852">
    <property type="entry name" value="Peptidase_S8/S53_dom_sf"/>
</dbReference>
<dbReference type="GO" id="GO:0004252">
    <property type="term" value="F:serine-type endopeptidase activity"/>
    <property type="evidence" value="ECO:0007669"/>
    <property type="project" value="UniProtKB-UniRule"/>
</dbReference>
<dbReference type="InterPro" id="IPR023828">
    <property type="entry name" value="Peptidase_S8_Ser-AS"/>
</dbReference>
<dbReference type="SUPFAM" id="SSF54897">
    <property type="entry name" value="Protease propeptides/inhibitors"/>
    <property type="match status" value="1"/>
</dbReference>
<sequence>MFCRLQKLKTCNKALLPMALALALSPLSGHAATTTWAPIATHAALLKTTSSSTTGYVINAHGKPSVKAPVSSLDNSKVLHVAVSVNLRNVAQLQAFNKSVNTRGSANYHQFLTPDQFKAAYAPTDAQVQAVVAHLQQSGFTNIEVSPNNTLVFADGNAAAVGKAFNATMKSYTENGKLKYANDSDTMVPQALNGVIGSVMGLQNVSVKHPLNNGAQASKVAATGTQASQSTPEYVEHSPTQFPVIYDAGNTPTAYNTTVGIITWGDLTQTQADLNTMTTVNGMAPVNVKVVKVTVGKTEVDFSDDPNGDVEWNLDSQTITGTSGGVKQLVFYTAANGTDGPNDGELTDAGITAAYNKAVTDNIAKVINVSLGEDETASHEAGNQQADDAIFAQAVAQGQTFSVAAGDQGVYTATGGEFETNAGAVLPAPFNLGTYSSSEPATSPNVIAVGGTELSTSGTAWAGEITWNDGIADAGDGNNRIWATGGGYSVFETAPAWQATTLNATVRQLPDIAFDASMYTGAIIYIDGQRYSVGGTSLASPIFVGVFARAETYANNSIGFPASYMYRDFPNNPQVLHDVTSGNNGVTVAGTTYGYNGAPGWDFTTGYGSLDINAFNQLAYTWGNGAPPAGGTPPPVVTALTNNVAVTTQGTAGASQQFTLAVPSGKSTLTFRTSGGTGDVTLTVTLGAQTWTSAHANTNTEAVTIRAPAQGTYNVTVSGGNQIFSGVSVLGSYQ</sequence>
<evidence type="ECO:0000256" key="6">
    <source>
        <dbReference type="ARBA" id="ARBA00023145"/>
    </source>
</evidence>
<dbReference type="AlphaFoldDB" id="A0A370K5W7"/>
<feature type="binding site" evidence="7">
    <location>
        <position position="602"/>
    </location>
    <ligand>
        <name>Ca(2+)</name>
        <dbReference type="ChEBI" id="CHEBI:29108"/>
    </ligand>
</feature>
<protein>
    <recommendedName>
        <fullName evidence="9">Peptidase S53 domain-containing protein</fullName>
    </recommendedName>
</protein>
<dbReference type="SUPFAM" id="SSF52743">
    <property type="entry name" value="Subtilisin-like"/>
    <property type="match status" value="1"/>
</dbReference>
<proteinExistence type="predicted"/>
<comment type="caution">
    <text evidence="10">The sequence shown here is derived from an EMBL/GenBank/DDBJ whole genome shotgun (WGS) entry which is preliminary data.</text>
</comment>
<accession>A0A370K5W7</accession>
<gene>
    <name evidence="10" type="ORF">DVT68_13240</name>
</gene>
<dbReference type="Proteomes" id="UP000254711">
    <property type="component" value="Unassembled WGS sequence"/>
</dbReference>
<evidence type="ECO:0000313" key="11">
    <source>
        <dbReference type="Proteomes" id="UP000254711"/>
    </source>
</evidence>
<dbReference type="PANTHER" id="PTHR14218">
    <property type="entry name" value="PROTEASE S8 TRIPEPTIDYL PEPTIDASE I CLN2"/>
    <property type="match status" value="1"/>
</dbReference>
<dbReference type="InterPro" id="IPR050819">
    <property type="entry name" value="Tripeptidyl-peptidase_I"/>
</dbReference>
<dbReference type="Pfam" id="PF04151">
    <property type="entry name" value="PPC"/>
    <property type="match status" value="1"/>
</dbReference>
<evidence type="ECO:0000256" key="8">
    <source>
        <dbReference type="SAM" id="SignalP"/>
    </source>
</evidence>
<keyword evidence="8" id="KW-0732">Signal</keyword>
<feature type="signal peptide" evidence="8">
    <location>
        <begin position="1"/>
        <end position="31"/>
    </location>
</feature>
<feature type="domain" description="Peptidase S53" evidence="9">
    <location>
        <begin position="236"/>
        <end position="622"/>
    </location>
</feature>
<feature type="binding site" evidence="7">
    <location>
        <position position="579"/>
    </location>
    <ligand>
        <name>Ca(2+)</name>
        <dbReference type="ChEBI" id="CHEBI:29108"/>
    </ligand>
</feature>
<dbReference type="InterPro" id="IPR015366">
    <property type="entry name" value="S53_propep"/>
</dbReference>
<dbReference type="SMART" id="SM00944">
    <property type="entry name" value="Pro-kuma_activ"/>
    <property type="match status" value="1"/>
</dbReference>
<keyword evidence="1 7" id="KW-0645">Protease</keyword>
<feature type="active site" description="Charge relay system" evidence="7">
    <location>
        <position position="537"/>
    </location>
</feature>
<evidence type="ECO:0000256" key="5">
    <source>
        <dbReference type="ARBA" id="ARBA00022837"/>
    </source>
</evidence>
<dbReference type="Pfam" id="PF09286">
    <property type="entry name" value="Pro-kuma_activ"/>
    <property type="match status" value="1"/>
</dbReference>
<evidence type="ECO:0000256" key="2">
    <source>
        <dbReference type="ARBA" id="ARBA00022723"/>
    </source>
</evidence>
<dbReference type="InterPro" id="IPR030400">
    <property type="entry name" value="Sedolisin_dom"/>
</dbReference>
<keyword evidence="4 7" id="KW-0720">Serine protease</keyword>
<feature type="chain" id="PRO_5016579672" description="Peptidase S53 domain-containing protein" evidence="8">
    <location>
        <begin position="32"/>
        <end position="734"/>
    </location>
</feature>
<evidence type="ECO:0000256" key="3">
    <source>
        <dbReference type="ARBA" id="ARBA00022801"/>
    </source>
</evidence>
<keyword evidence="5 7" id="KW-0106">Calcium</keyword>
<keyword evidence="11" id="KW-1185">Reference proteome</keyword>
<evidence type="ECO:0000256" key="7">
    <source>
        <dbReference type="PROSITE-ProRule" id="PRU01032"/>
    </source>
</evidence>
<feature type="active site" description="Charge relay system" evidence="7">
    <location>
        <position position="311"/>
    </location>
</feature>
<name>A0A370K5W7_9GAMM</name>
<reference evidence="10 11" key="1">
    <citation type="submission" date="2018-07" db="EMBL/GenBank/DDBJ databases">
        <title>Dyella solisilvae sp. nov., isolated from the pine and broad-leaved mixed forest soil.</title>
        <authorList>
            <person name="Gao Z."/>
            <person name="Qiu L."/>
        </authorList>
    </citation>
    <scope>NUCLEOTIDE SEQUENCE [LARGE SCALE GENOMIC DNA]</scope>
    <source>
        <strain evidence="10 11">DHG54</strain>
    </source>
</reference>
<dbReference type="CDD" id="cd11377">
    <property type="entry name" value="Pro-peptidase_S53"/>
    <property type="match status" value="1"/>
</dbReference>
<dbReference type="Gene3D" id="3.40.50.200">
    <property type="entry name" value="Peptidase S8/S53 domain"/>
    <property type="match status" value="1"/>
</dbReference>
<dbReference type="CDD" id="cd04056">
    <property type="entry name" value="Peptidases_S53"/>
    <property type="match status" value="1"/>
</dbReference>
<dbReference type="InterPro" id="IPR007280">
    <property type="entry name" value="Peptidase_C_arc/bac"/>
</dbReference>
<feature type="binding site" evidence="7">
    <location>
        <position position="578"/>
    </location>
    <ligand>
        <name>Ca(2+)</name>
        <dbReference type="ChEBI" id="CHEBI:29108"/>
    </ligand>
</feature>
<comment type="cofactor">
    <cofactor evidence="7">
        <name>Ca(2+)</name>
        <dbReference type="ChEBI" id="CHEBI:29108"/>
    </cofactor>
    <text evidence="7">Binds 1 Ca(2+) ion per subunit.</text>
</comment>
<keyword evidence="6" id="KW-0865">Zymogen</keyword>
<feature type="binding site" evidence="7">
    <location>
        <position position="600"/>
    </location>
    <ligand>
        <name>Ca(2+)</name>
        <dbReference type="ChEBI" id="CHEBI:29108"/>
    </ligand>
</feature>
<evidence type="ECO:0000256" key="4">
    <source>
        <dbReference type="ARBA" id="ARBA00022825"/>
    </source>
</evidence>
<dbReference type="OrthoDB" id="6847547at2"/>
<evidence type="ECO:0000313" key="10">
    <source>
        <dbReference type="EMBL" id="RDI98042.1"/>
    </source>
</evidence>
<dbReference type="EMBL" id="QQSY01000003">
    <property type="protein sequence ID" value="RDI98042.1"/>
    <property type="molecule type" value="Genomic_DNA"/>
</dbReference>
<dbReference type="PROSITE" id="PS51695">
    <property type="entry name" value="SEDOLISIN"/>
    <property type="match status" value="1"/>
</dbReference>
<feature type="active site" description="Charge relay system" evidence="7">
    <location>
        <position position="315"/>
    </location>
</feature>
<keyword evidence="3 7" id="KW-0378">Hydrolase</keyword>
<dbReference type="GO" id="GO:0046872">
    <property type="term" value="F:metal ion binding"/>
    <property type="evidence" value="ECO:0007669"/>
    <property type="project" value="UniProtKB-UniRule"/>
</dbReference>
<keyword evidence="2 7" id="KW-0479">Metal-binding</keyword>
<dbReference type="GO" id="GO:0006508">
    <property type="term" value="P:proteolysis"/>
    <property type="evidence" value="ECO:0007669"/>
    <property type="project" value="UniProtKB-KW"/>
</dbReference>
<dbReference type="Gene3D" id="2.60.120.380">
    <property type="match status" value="1"/>
</dbReference>
<organism evidence="10 11">
    <name type="scientific">Dyella solisilvae</name>
    <dbReference type="NCBI Taxonomy" id="1920168"/>
    <lineage>
        <taxon>Bacteria</taxon>
        <taxon>Pseudomonadati</taxon>
        <taxon>Pseudomonadota</taxon>
        <taxon>Gammaproteobacteria</taxon>
        <taxon>Lysobacterales</taxon>
        <taxon>Rhodanobacteraceae</taxon>
        <taxon>Dyella</taxon>
    </lineage>
</organism>